<dbReference type="AlphaFoldDB" id="A0A072P4P8"/>
<reference evidence="1 2" key="1">
    <citation type="submission" date="2014-04" db="EMBL/GenBank/DDBJ databases">
        <title>Draft genome sequence of Bacillus azotoformans MEV2011, a (co-) denitrifying strain unable to grow in the presence of oxygen.</title>
        <authorList>
            <person name="Nielsen M."/>
            <person name="Schreiber L."/>
            <person name="Finster K."/>
            <person name="Schramm A."/>
        </authorList>
    </citation>
    <scope>NUCLEOTIDE SEQUENCE [LARGE SCALE GENOMIC DNA]</scope>
    <source>
        <strain evidence="1 2">MEV2011</strain>
    </source>
</reference>
<dbReference type="EMBL" id="JJRY01000001">
    <property type="protein sequence ID" value="KEF40460.1"/>
    <property type="molecule type" value="Genomic_DNA"/>
</dbReference>
<protein>
    <submittedName>
        <fullName evidence="1">Uncharacterized protein</fullName>
    </submittedName>
</protein>
<comment type="caution">
    <text evidence="1">The sequence shown here is derived from an EMBL/GenBank/DDBJ whole genome shotgun (WGS) entry which is preliminary data.</text>
</comment>
<accession>A0A072P4P8</accession>
<gene>
    <name evidence="1" type="ORF">M670_00486</name>
</gene>
<dbReference type="Proteomes" id="UP000027936">
    <property type="component" value="Unassembled WGS sequence"/>
</dbReference>
<name>A0A072P4P8_SCHAZ</name>
<sequence>MIIGVLLIAFNIYSVIDRAVTNKKERATYEQMREVSKRQLKLIEKQEDANQQTRDVNQRIQDFYRRLQDRLDSPE</sequence>
<evidence type="ECO:0000313" key="2">
    <source>
        <dbReference type="Proteomes" id="UP000027936"/>
    </source>
</evidence>
<proteinExistence type="predicted"/>
<organism evidence="1 2">
    <name type="scientific">Schinkia azotoformans MEV2011</name>
    <dbReference type="NCBI Taxonomy" id="1348973"/>
    <lineage>
        <taxon>Bacteria</taxon>
        <taxon>Bacillati</taxon>
        <taxon>Bacillota</taxon>
        <taxon>Bacilli</taxon>
        <taxon>Bacillales</taxon>
        <taxon>Bacillaceae</taxon>
        <taxon>Calidifontibacillus/Schinkia group</taxon>
        <taxon>Schinkia</taxon>
    </lineage>
</organism>
<evidence type="ECO:0000313" key="1">
    <source>
        <dbReference type="EMBL" id="KEF40460.1"/>
    </source>
</evidence>